<feature type="transmembrane region" description="Helical" evidence="9">
    <location>
        <begin position="525"/>
        <end position="550"/>
    </location>
</feature>
<dbReference type="InterPro" id="IPR001828">
    <property type="entry name" value="ANF_lig-bd_rcpt"/>
</dbReference>
<dbReference type="Proteomes" id="UP000076502">
    <property type="component" value="Unassembled WGS sequence"/>
</dbReference>
<keyword evidence="7 9" id="KW-0472">Membrane</keyword>
<dbReference type="InterPro" id="IPR020846">
    <property type="entry name" value="MFS_dom"/>
</dbReference>
<dbReference type="PANTHER" id="PTHR48021:SF46">
    <property type="entry name" value="MAJOR FACILITATOR SUPERFAMILY (MFS) PROFILE DOMAIN-CONTAINING PROTEIN"/>
    <property type="match status" value="1"/>
</dbReference>
<evidence type="ECO:0000256" key="7">
    <source>
        <dbReference type="ARBA" id="ARBA00023136"/>
    </source>
</evidence>
<dbReference type="Pfam" id="PF01094">
    <property type="entry name" value="ANF_receptor"/>
    <property type="match status" value="1"/>
</dbReference>
<dbReference type="OrthoDB" id="6133115at2759"/>
<evidence type="ECO:0000256" key="1">
    <source>
        <dbReference type="ARBA" id="ARBA00004651"/>
    </source>
</evidence>
<dbReference type="PANTHER" id="PTHR48021">
    <property type="match status" value="1"/>
</dbReference>
<evidence type="ECO:0000256" key="3">
    <source>
        <dbReference type="ARBA" id="ARBA00022475"/>
    </source>
</evidence>
<dbReference type="InterPro" id="IPR005828">
    <property type="entry name" value="MFS_sugar_transport-like"/>
</dbReference>
<dbReference type="PRINTS" id="PR00171">
    <property type="entry name" value="SUGRTRNSPORT"/>
</dbReference>
<organism evidence="11 12">
    <name type="scientific">Dufourea novaeangliae</name>
    <name type="common">Sweat bee</name>
    <dbReference type="NCBI Taxonomy" id="178035"/>
    <lineage>
        <taxon>Eukaryota</taxon>
        <taxon>Metazoa</taxon>
        <taxon>Ecdysozoa</taxon>
        <taxon>Arthropoda</taxon>
        <taxon>Hexapoda</taxon>
        <taxon>Insecta</taxon>
        <taxon>Pterygota</taxon>
        <taxon>Neoptera</taxon>
        <taxon>Endopterygota</taxon>
        <taxon>Hymenoptera</taxon>
        <taxon>Apocrita</taxon>
        <taxon>Aculeata</taxon>
        <taxon>Apoidea</taxon>
        <taxon>Anthophila</taxon>
        <taxon>Halictidae</taxon>
        <taxon>Rophitinae</taxon>
        <taxon>Dufourea</taxon>
    </lineage>
</organism>
<feature type="domain" description="Major facilitator superfamily (MFS) profile" evidence="10">
    <location>
        <begin position="186"/>
        <end position="616"/>
    </location>
</feature>
<evidence type="ECO:0000259" key="10">
    <source>
        <dbReference type="PROSITE" id="PS50850"/>
    </source>
</evidence>
<feature type="transmembrane region" description="Helical" evidence="9">
    <location>
        <begin position="590"/>
        <end position="612"/>
    </location>
</feature>
<dbReference type="FunFam" id="1.20.1250.20:FF:000218">
    <property type="entry name" value="facilitated trehalose transporter Tret1"/>
    <property type="match status" value="1"/>
</dbReference>
<dbReference type="Pfam" id="PF00083">
    <property type="entry name" value="Sugar_tr"/>
    <property type="match status" value="1"/>
</dbReference>
<dbReference type="InterPro" id="IPR050549">
    <property type="entry name" value="MFS_Trehalose_Transporter"/>
</dbReference>
<evidence type="ECO:0000313" key="12">
    <source>
        <dbReference type="Proteomes" id="UP000076502"/>
    </source>
</evidence>
<protein>
    <submittedName>
        <fullName evidence="11">Glutamate receptor 1</fullName>
    </submittedName>
</protein>
<dbReference type="GO" id="GO:0022857">
    <property type="term" value="F:transmembrane transporter activity"/>
    <property type="evidence" value="ECO:0007669"/>
    <property type="project" value="InterPro"/>
</dbReference>
<evidence type="ECO:0000256" key="5">
    <source>
        <dbReference type="ARBA" id="ARBA00022692"/>
    </source>
</evidence>
<dbReference type="SUPFAM" id="SSF103473">
    <property type="entry name" value="MFS general substrate transporter"/>
    <property type="match status" value="1"/>
</dbReference>
<accession>A0A154P0Z8</accession>
<comment type="subcellular location">
    <subcellularLocation>
        <location evidence="1">Cell membrane</location>
        <topology evidence="1">Multi-pass membrane protein</topology>
    </subcellularLocation>
</comment>
<gene>
    <name evidence="11" type="ORF">WN55_06741</name>
</gene>
<keyword evidence="8" id="KW-0325">Glycoprotein</keyword>
<proteinExistence type="predicted"/>
<dbReference type="InterPro" id="IPR005829">
    <property type="entry name" value="Sugar_transporter_CS"/>
</dbReference>
<dbReference type="STRING" id="178035.A0A154P0Z8"/>
<name>A0A154P0Z8_DUFNO</name>
<keyword evidence="4" id="KW-0762">Sugar transport</keyword>
<dbReference type="InterPro" id="IPR028082">
    <property type="entry name" value="Peripla_BP_I"/>
</dbReference>
<reference evidence="11 12" key="1">
    <citation type="submission" date="2015-07" db="EMBL/GenBank/DDBJ databases">
        <title>The genome of Dufourea novaeangliae.</title>
        <authorList>
            <person name="Pan H."/>
            <person name="Kapheim K."/>
        </authorList>
    </citation>
    <scope>NUCLEOTIDE SEQUENCE [LARGE SCALE GENOMIC DNA]</scope>
    <source>
        <strain evidence="11">0120121106</strain>
        <tissue evidence="11">Whole body</tissue>
    </source>
</reference>
<feature type="transmembrane region" description="Helical" evidence="9">
    <location>
        <begin position="426"/>
        <end position="448"/>
    </location>
</feature>
<feature type="transmembrane region" description="Helical" evidence="9">
    <location>
        <begin position="460"/>
        <end position="484"/>
    </location>
</feature>
<keyword evidence="5 9" id="KW-0812">Transmembrane</keyword>
<sequence length="645" mass="71741">MFNHNQNTTTRKFELQAFVDVINTADAYKLSRLNGKVLENIIRDPKMLRDSNILRNPTSVGIPAALARLLPTGPDPEMSVCNQFSRGVFSMLGAVSPDSFDTLHSYSNTFQMPFVTPWFPEKVLTPSSGLLDFAISMRPDYHRAIIDTVRYYGWKKIIYLYDSHDVYATFVSSDINMVYGRINIINTSSSSPPGNLLIIDSGLHEGWSTPIIPKFEQTDPLKVSTDKVAWVVNLMYVGVGLGSVIPFLLMDRIGRKGTLLFATVPKICSWILIGLAATVPQLYVGRILAGIGCGITYAVLPIYIGEVSSKRTRGPLGTLMAVLLNTGVMMAYAIGLWTTRFTMSMVCVSIPFLFLLSFIWLPESSVFLTKKKKLTSAEKTLKWALGKDDVEEELEEIKRIIATEDSGSDEARPLKEIWSRRENRKAFGIAMIVLSALTLTGATPLLAYQSFIFKEAGFEISTNVSIVMTGCAIVLAGSVCVMLVRSIGKRMLLLISTPVCVLSLAMLAIFFGLLSHGEDVANLRWMPTVFLVIYVFGYGLALNPVPLAYVGEIFHVDVKVPAAIFCSLYYALTTSVVVKFYQVLQQSYGTYMPMLVFMAITCFVWILIYRFVPETEGKTLEEIQIELRGKHGIVIDSPKRHKISI</sequence>
<feature type="transmembrane region" description="Helical" evidence="9">
    <location>
        <begin position="491"/>
        <end position="513"/>
    </location>
</feature>
<evidence type="ECO:0000256" key="6">
    <source>
        <dbReference type="ARBA" id="ARBA00022989"/>
    </source>
</evidence>
<feature type="transmembrane region" description="Helical" evidence="9">
    <location>
        <begin position="228"/>
        <end position="250"/>
    </location>
</feature>
<dbReference type="Gene3D" id="1.20.1250.20">
    <property type="entry name" value="MFS general substrate transporter like domains"/>
    <property type="match status" value="1"/>
</dbReference>
<dbReference type="PROSITE" id="PS50850">
    <property type="entry name" value="MFS"/>
    <property type="match status" value="1"/>
</dbReference>
<evidence type="ECO:0000313" key="11">
    <source>
        <dbReference type="EMBL" id="KZC05527.1"/>
    </source>
</evidence>
<feature type="transmembrane region" description="Helical" evidence="9">
    <location>
        <begin position="316"/>
        <end position="335"/>
    </location>
</feature>
<dbReference type="PROSITE" id="PS00217">
    <property type="entry name" value="SUGAR_TRANSPORT_2"/>
    <property type="match status" value="1"/>
</dbReference>
<dbReference type="InterPro" id="IPR003663">
    <property type="entry name" value="Sugar/inositol_transpt"/>
</dbReference>
<dbReference type="SUPFAM" id="SSF53822">
    <property type="entry name" value="Periplasmic binding protein-like I"/>
    <property type="match status" value="1"/>
</dbReference>
<dbReference type="AlphaFoldDB" id="A0A154P0Z8"/>
<evidence type="ECO:0000256" key="9">
    <source>
        <dbReference type="SAM" id="Phobius"/>
    </source>
</evidence>
<feature type="transmembrane region" description="Helical" evidence="9">
    <location>
        <begin position="283"/>
        <end position="304"/>
    </location>
</feature>
<feature type="transmembrane region" description="Helical" evidence="9">
    <location>
        <begin position="562"/>
        <end position="584"/>
    </location>
</feature>
<keyword evidence="3" id="KW-1003">Cell membrane</keyword>
<keyword evidence="6 9" id="KW-1133">Transmembrane helix</keyword>
<dbReference type="EMBL" id="KQ434795">
    <property type="protein sequence ID" value="KZC05527.1"/>
    <property type="molecule type" value="Genomic_DNA"/>
</dbReference>
<evidence type="ECO:0000256" key="8">
    <source>
        <dbReference type="ARBA" id="ARBA00023180"/>
    </source>
</evidence>
<dbReference type="InterPro" id="IPR036259">
    <property type="entry name" value="MFS_trans_sf"/>
</dbReference>
<dbReference type="Gene3D" id="3.40.50.2300">
    <property type="match status" value="2"/>
</dbReference>
<dbReference type="GO" id="GO:0005886">
    <property type="term" value="C:plasma membrane"/>
    <property type="evidence" value="ECO:0007669"/>
    <property type="project" value="UniProtKB-SubCell"/>
</dbReference>
<feature type="transmembrane region" description="Helical" evidence="9">
    <location>
        <begin position="257"/>
        <end position="277"/>
    </location>
</feature>
<keyword evidence="2" id="KW-0813">Transport</keyword>
<keyword evidence="12" id="KW-1185">Reference proteome</keyword>
<keyword evidence="11" id="KW-0675">Receptor</keyword>
<feature type="transmembrane region" description="Helical" evidence="9">
    <location>
        <begin position="341"/>
        <end position="361"/>
    </location>
</feature>
<evidence type="ECO:0000256" key="2">
    <source>
        <dbReference type="ARBA" id="ARBA00022448"/>
    </source>
</evidence>
<evidence type="ECO:0000256" key="4">
    <source>
        <dbReference type="ARBA" id="ARBA00022597"/>
    </source>
</evidence>